<dbReference type="Proteomes" id="UP000027190">
    <property type="component" value="Unassembled WGS sequence"/>
</dbReference>
<reference evidence="1 2" key="1">
    <citation type="journal article" date="2014" name="Antonie Van Leeuwenhoek">
        <title>Hyphomonas beringensis sp. nov. and Hyphomonas chukchiensis sp. nov., isolated from surface seawater of the Bering Sea and Chukchi Sea.</title>
        <authorList>
            <person name="Li C."/>
            <person name="Lai Q."/>
            <person name="Li G."/>
            <person name="Dong C."/>
            <person name="Wang J."/>
            <person name="Liao Y."/>
            <person name="Shao Z."/>
        </authorList>
    </citation>
    <scope>NUCLEOTIDE SEQUENCE [LARGE SCALE GENOMIC DNA]</scope>
    <source>
        <strain evidence="1 2">BH-BN04-4</strain>
    </source>
</reference>
<sequence length="164" mass="17039">MWTPSSAGDWLAVALAGVASASVVAGLVITGGPGKARDIQQDDVRLQAVVSTAEALNCYSRGVGPLPEDLQAAREAIADPASPARLADGCSNVDWKDDPITGEPFEIHPVDDQRAEICAVFARGGDGAPQGYYYGTAGTYINAETPRPEAGQFCYTVNLTAEPG</sequence>
<protein>
    <recommendedName>
        <fullName evidence="3">Type II secretion system protein GspG C-terminal domain-containing protein</fullName>
    </recommendedName>
</protein>
<evidence type="ECO:0008006" key="3">
    <source>
        <dbReference type="Google" id="ProtNLM"/>
    </source>
</evidence>
<evidence type="ECO:0000313" key="1">
    <source>
        <dbReference type="EMBL" id="KCZ61313.1"/>
    </source>
</evidence>
<dbReference type="EMBL" id="AWFG01000001">
    <property type="protein sequence ID" value="KCZ61313.1"/>
    <property type="molecule type" value="Genomic_DNA"/>
</dbReference>
<accession>A0A062UH77</accession>
<dbReference type="STRING" id="1280947.HY30_02930"/>
<dbReference type="AlphaFoldDB" id="A0A062UH77"/>
<dbReference type="RefSeq" id="WP_051614702.1">
    <property type="nucleotide sequence ID" value="NZ_AWFG01000001.1"/>
</dbReference>
<dbReference type="PATRIC" id="fig|1280947.3.peg.579"/>
<keyword evidence="2" id="KW-1185">Reference proteome</keyword>
<evidence type="ECO:0000313" key="2">
    <source>
        <dbReference type="Proteomes" id="UP000027190"/>
    </source>
</evidence>
<gene>
    <name evidence="1" type="ORF">HY30_02930</name>
</gene>
<name>A0A062UH77_9PROT</name>
<organism evidence="1 2">
    <name type="scientific">Hyphomonas chukchiensis</name>
    <dbReference type="NCBI Taxonomy" id="1280947"/>
    <lineage>
        <taxon>Bacteria</taxon>
        <taxon>Pseudomonadati</taxon>
        <taxon>Pseudomonadota</taxon>
        <taxon>Alphaproteobacteria</taxon>
        <taxon>Hyphomonadales</taxon>
        <taxon>Hyphomonadaceae</taxon>
        <taxon>Hyphomonas</taxon>
    </lineage>
</organism>
<dbReference type="OrthoDB" id="7619310at2"/>
<comment type="caution">
    <text evidence="1">The sequence shown here is derived from an EMBL/GenBank/DDBJ whole genome shotgun (WGS) entry which is preliminary data.</text>
</comment>
<proteinExistence type="predicted"/>